<accession>A0AC60A267</accession>
<proteinExistence type="predicted"/>
<organism evidence="1 2">
    <name type="scientific">Rangifer tarandus platyrhynchus</name>
    <name type="common">Svalbard reindeer</name>
    <dbReference type="NCBI Taxonomy" id="3082113"/>
    <lineage>
        <taxon>Eukaryota</taxon>
        <taxon>Metazoa</taxon>
        <taxon>Chordata</taxon>
        <taxon>Craniata</taxon>
        <taxon>Vertebrata</taxon>
        <taxon>Euteleostomi</taxon>
        <taxon>Mammalia</taxon>
        <taxon>Eutheria</taxon>
        <taxon>Laurasiatheria</taxon>
        <taxon>Artiodactyla</taxon>
        <taxon>Ruminantia</taxon>
        <taxon>Pecora</taxon>
        <taxon>Cervidae</taxon>
        <taxon>Odocoileinae</taxon>
        <taxon>Rangifer</taxon>
    </lineage>
</organism>
<reference evidence="1" key="2">
    <citation type="submission" date="2025-03" db="EMBL/GenBank/DDBJ databases">
        <authorList>
            <consortium name="ELIXIR-Norway"/>
            <consortium name="Elixir Norway"/>
        </authorList>
    </citation>
    <scope>NUCLEOTIDE SEQUENCE</scope>
</reference>
<protein>
    <submittedName>
        <fullName evidence="1">Uncharacterized protein</fullName>
    </submittedName>
</protein>
<reference evidence="1" key="1">
    <citation type="submission" date="2023-05" db="EMBL/GenBank/DDBJ databases">
        <authorList>
            <consortium name="ELIXIR-Norway"/>
        </authorList>
    </citation>
    <scope>NUCLEOTIDE SEQUENCE</scope>
</reference>
<evidence type="ECO:0000313" key="2">
    <source>
        <dbReference type="Proteomes" id="UP001162501"/>
    </source>
</evidence>
<evidence type="ECO:0000313" key="1">
    <source>
        <dbReference type="EMBL" id="CAN0536440.1"/>
    </source>
</evidence>
<dbReference type="EMBL" id="OX596090">
    <property type="protein sequence ID" value="CAN0536440.1"/>
    <property type="molecule type" value="Genomic_DNA"/>
</dbReference>
<dbReference type="Proteomes" id="UP001162501">
    <property type="component" value="Chromosome 6"/>
</dbReference>
<gene>
    <name evidence="1" type="ORF">MRATA1EN22A_LOCUS24787</name>
</gene>
<name>A0AC60A267_RANTA</name>
<sequence length="146" mass="15947">MSYRMSDILDLPDCFLRPNYALLLGPSARRAATATSVPESPDAASIVCSPGLSFVFRPLQPISTSAGTSAAGDARGECMQLHIPTPDPMTGSYWALQMCQVHLHVLSHFISTAAPWGGWHIDTNTPRILQLLKQSRVKWLGPDDSW</sequence>